<feature type="compositionally biased region" description="Basic residues" evidence="1">
    <location>
        <begin position="62"/>
        <end position="80"/>
    </location>
</feature>
<protein>
    <submittedName>
        <fullName evidence="2">Uncharacterized protein</fullName>
    </submittedName>
</protein>
<gene>
    <name evidence="2" type="ORF">AVDCRST_MAG33-2274</name>
</gene>
<name>A0A6J4V694_9BACT</name>
<feature type="non-terminal residue" evidence="2">
    <location>
        <position position="202"/>
    </location>
</feature>
<feature type="region of interest" description="Disordered" evidence="1">
    <location>
        <begin position="179"/>
        <end position="202"/>
    </location>
</feature>
<organism evidence="2">
    <name type="scientific">uncultured Thermomicrobiales bacterium</name>
    <dbReference type="NCBI Taxonomy" id="1645740"/>
    <lineage>
        <taxon>Bacteria</taxon>
        <taxon>Pseudomonadati</taxon>
        <taxon>Thermomicrobiota</taxon>
        <taxon>Thermomicrobia</taxon>
        <taxon>Thermomicrobiales</taxon>
        <taxon>environmental samples</taxon>
    </lineage>
</organism>
<feature type="region of interest" description="Disordered" evidence="1">
    <location>
        <begin position="1"/>
        <end position="123"/>
    </location>
</feature>
<feature type="compositionally biased region" description="Low complexity" evidence="1">
    <location>
        <begin position="39"/>
        <end position="52"/>
    </location>
</feature>
<evidence type="ECO:0000256" key="1">
    <source>
        <dbReference type="SAM" id="MobiDB-lite"/>
    </source>
</evidence>
<feature type="region of interest" description="Disordered" evidence="1">
    <location>
        <begin position="143"/>
        <end position="167"/>
    </location>
</feature>
<dbReference type="AlphaFoldDB" id="A0A6J4V694"/>
<proteinExistence type="predicted"/>
<dbReference type="EMBL" id="CADCWK010000259">
    <property type="protein sequence ID" value="CAA9568410.1"/>
    <property type="molecule type" value="Genomic_DNA"/>
</dbReference>
<accession>A0A6J4V694</accession>
<evidence type="ECO:0000313" key="2">
    <source>
        <dbReference type="EMBL" id="CAA9568410.1"/>
    </source>
</evidence>
<feature type="non-terminal residue" evidence="2">
    <location>
        <position position="1"/>
    </location>
</feature>
<sequence length="202" mass="21253">ARRRSGRPLDRSWTGAGQDRTTREVGGDRGPDRHHRAAAADPPADPAVPAGRRGARDGAGRPGRRAGRVHLRRRHGRPLPHARQAPRPLLPLAGSVDRPPLGQHAGPDGGAGPVRLPGRRRRAVRTDRAALAAVRLPKPVRELVPGVPARPPVGPAPRAGDLAGGHHLAGRPLWAKARSGVPAPRRRGAAVGLDQAEPVGRL</sequence>
<reference evidence="2" key="1">
    <citation type="submission" date="2020-02" db="EMBL/GenBank/DDBJ databases">
        <authorList>
            <person name="Meier V. D."/>
        </authorList>
    </citation>
    <scope>NUCLEOTIDE SEQUENCE</scope>
    <source>
        <strain evidence="2">AVDCRST_MAG33</strain>
    </source>
</reference>
<feature type="compositionally biased region" description="Basic and acidic residues" evidence="1">
    <location>
        <begin position="20"/>
        <end position="31"/>
    </location>
</feature>